<keyword evidence="3" id="KW-0411">Iron-sulfur</keyword>
<keyword evidence="3" id="KW-0004">4Fe-4S</keyword>
<evidence type="ECO:0000256" key="1">
    <source>
        <dbReference type="ARBA" id="ARBA00001942"/>
    </source>
</evidence>
<accession>A0A921FYD0</accession>
<dbReference type="InterPro" id="IPR006655">
    <property type="entry name" value="Mopterin_OxRdtase_prok_CS"/>
</dbReference>
<dbReference type="GO" id="GO:0016491">
    <property type="term" value="F:oxidoreductase activity"/>
    <property type="evidence" value="ECO:0007669"/>
    <property type="project" value="UniProtKB-KW"/>
</dbReference>
<comment type="cofactor">
    <cofactor evidence="2">
        <name>[4Fe-4S] cluster</name>
        <dbReference type="ChEBI" id="CHEBI:49883"/>
    </cofactor>
</comment>
<dbReference type="PANTHER" id="PTHR43105">
    <property type="entry name" value="RESPIRATORY NITRATE REDUCTASE"/>
    <property type="match status" value="1"/>
</dbReference>
<evidence type="ECO:0000256" key="5">
    <source>
        <dbReference type="ARBA" id="ARBA00022723"/>
    </source>
</evidence>
<dbReference type="SUPFAM" id="SSF53706">
    <property type="entry name" value="Formate dehydrogenase/DMSO reductase, domains 1-3"/>
    <property type="match status" value="1"/>
</dbReference>
<dbReference type="PANTHER" id="PTHR43105:SF2">
    <property type="entry name" value="RESPIRATORY NITRATE REDUCTASE 2 ALPHA CHAIN"/>
    <property type="match status" value="1"/>
</dbReference>
<dbReference type="AlphaFoldDB" id="A0A921FYD0"/>
<sequence length="322" mass="36209">GVSFSVADEYEMMKGINGTYFDESIKNGLPKLHTAKHAAEAMLTLSSATNGRVSQKAFAAAELDTGVELKDISADRAAERFTFAGITAQPREVIPTPVFSGSNKLGRRYSPFTTNIERLVPFRTLTGRQHFYIDHELFLEFGEGLPVYKPTLPPMVFGPRDKKIIGGQDSLVLRYLTPHGKWNIHTTYQDNQHMLTLFRGGPTVWISSENAEEHGIDDNQWLEVYNRNGVVTARAVVSHRIPKGTMFMYHAQDKHIQVPGSEISEERGGSHNAPTRIHMKPTQMVGGYAQLSYGFNYYGPIGNQRDEYVAVRKMKEVNWLED</sequence>
<reference evidence="8" key="2">
    <citation type="submission" date="2021-09" db="EMBL/GenBank/DDBJ databases">
        <authorList>
            <person name="Gilroy R."/>
        </authorList>
    </citation>
    <scope>NUCLEOTIDE SEQUENCE</scope>
    <source>
        <strain evidence="8">CHK171-7178</strain>
    </source>
</reference>
<comment type="cofactor">
    <cofactor evidence="1">
        <name>Mo-bis(molybdopterin guanine dinucleotide)</name>
        <dbReference type="ChEBI" id="CHEBI:60539"/>
    </cofactor>
</comment>
<evidence type="ECO:0000256" key="2">
    <source>
        <dbReference type="ARBA" id="ARBA00001966"/>
    </source>
</evidence>
<dbReference type="Pfam" id="PF01568">
    <property type="entry name" value="Molydop_binding"/>
    <property type="match status" value="1"/>
</dbReference>
<keyword evidence="4" id="KW-0500">Molybdenum</keyword>
<dbReference type="InterPro" id="IPR009010">
    <property type="entry name" value="Asp_de-COase-like_dom_sf"/>
</dbReference>
<dbReference type="InterPro" id="IPR050123">
    <property type="entry name" value="Prok_molybdopt-oxidoreductase"/>
</dbReference>
<name>A0A921FYD0_SPOPS</name>
<evidence type="ECO:0000256" key="6">
    <source>
        <dbReference type="ARBA" id="ARBA00023002"/>
    </source>
</evidence>
<organism evidence="8 9">
    <name type="scientific">Sporosarcina psychrophila</name>
    <name type="common">Bacillus psychrophilus</name>
    <dbReference type="NCBI Taxonomy" id="1476"/>
    <lineage>
        <taxon>Bacteria</taxon>
        <taxon>Bacillati</taxon>
        <taxon>Bacillota</taxon>
        <taxon>Bacilli</taxon>
        <taxon>Bacillales</taxon>
        <taxon>Caryophanaceae</taxon>
        <taxon>Sporosarcina</taxon>
    </lineage>
</organism>
<dbReference type="Proteomes" id="UP000698173">
    <property type="component" value="Unassembled WGS sequence"/>
</dbReference>
<dbReference type="GO" id="GO:0051539">
    <property type="term" value="F:4 iron, 4 sulfur cluster binding"/>
    <property type="evidence" value="ECO:0007669"/>
    <property type="project" value="UniProtKB-KW"/>
</dbReference>
<comment type="caution">
    <text evidence="8">The sequence shown here is derived from an EMBL/GenBank/DDBJ whole genome shotgun (WGS) entry which is preliminary data.</text>
</comment>
<dbReference type="GO" id="GO:0016020">
    <property type="term" value="C:membrane"/>
    <property type="evidence" value="ECO:0007669"/>
    <property type="project" value="TreeGrafter"/>
</dbReference>
<evidence type="ECO:0000313" key="9">
    <source>
        <dbReference type="Proteomes" id="UP000698173"/>
    </source>
</evidence>
<evidence type="ECO:0000256" key="4">
    <source>
        <dbReference type="ARBA" id="ARBA00022505"/>
    </source>
</evidence>
<gene>
    <name evidence="8" type="primary">narZ</name>
    <name evidence="8" type="ORF">K8V56_05040</name>
</gene>
<keyword evidence="6" id="KW-0560">Oxidoreductase</keyword>
<dbReference type="GO" id="GO:0046872">
    <property type="term" value="F:metal ion binding"/>
    <property type="evidence" value="ECO:0007669"/>
    <property type="project" value="UniProtKB-KW"/>
</dbReference>
<feature type="domain" description="Molybdopterin dinucleotide-binding" evidence="7">
    <location>
        <begin position="173"/>
        <end position="286"/>
    </location>
</feature>
<keyword evidence="3" id="KW-0408">Iron</keyword>
<dbReference type="PROSITE" id="PS00932">
    <property type="entry name" value="MOLYBDOPTERIN_PROK_3"/>
    <property type="match status" value="1"/>
</dbReference>
<evidence type="ECO:0000256" key="3">
    <source>
        <dbReference type="ARBA" id="ARBA00022485"/>
    </source>
</evidence>
<dbReference type="Gene3D" id="3.40.50.12440">
    <property type="match status" value="1"/>
</dbReference>
<dbReference type="InterPro" id="IPR037943">
    <property type="entry name" value="MopB_CT_Nitrate-R-NarG-like"/>
</dbReference>
<dbReference type="InterPro" id="IPR006657">
    <property type="entry name" value="MoPterin_dinucl-bd_dom"/>
</dbReference>
<evidence type="ECO:0000313" key="8">
    <source>
        <dbReference type="EMBL" id="HJF31132.1"/>
    </source>
</evidence>
<dbReference type="EMBL" id="DYWT01000085">
    <property type="protein sequence ID" value="HJF31132.1"/>
    <property type="molecule type" value="Genomic_DNA"/>
</dbReference>
<dbReference type="CDD" id="cd02776">
    <property type="entry name" value="MopB_CT_Nitrate-R-NarG-like"/>
    <property type="match status" value="1"/>
</dbReference>
<keyword evidence="5" id="KW-0479">Metal-binding</keyword>
<reference evidence="8" key="1">
    <citation type="journal article" date="2021" name="PeerJ">
        <title>Extensive microbial diversity within the chicken gut microbiome revealed by metagenomics and culture.</title>
        <authorList>
            <person name="Gilroy R."/>
            <person name="Ravi A."/>
            <person name="Getino M."/>
            <person name="Pursley I."/>
            <person name="Horton D.L."/>
            <person name="Alikhan N.F."/>
            <person name="Baker D."/>
            <person name="Gharbi K."/>
            <person name="Hall N."/>
            <person name="Watson M."/>
            <person name="Adriaenssens E.M."/>
            <person name="Foster-Nyarko E."/>
            <person name="Jarju S."/>
            <person name="Secka A."/>
            <person name="Antonio M."/>
            <person name="Oren A."/>
            <person name="Chaudhuri R.R."/>
            <person name="La Ragione R."/>
            <person name="Hildebrand F."/>
            <person name="Pallen M.J."/>
        </authorList>
    </citation>
    <scope>NUCLEOTIDE SEQUENCE</scope>
    <source>
        <strain evidence="8">CHK171-7178</strain>
    </source>
</reference>
<dbReference type="GO" id="GO:0043546">
    <property type="term" value="F:molybdopterin cofactor binding"/>
    <property type="evidence" value="ECO:0007669"/>
    <property type="project" value="InterPro"/>
</dbReference>
<protein>
    <submittedName>
        <fullName evidence="8">Nitrate reductase subunit alpha</fullName>
    </submittedName>
</protein>
<proteinExistence type="predicted"/>
<dbReference type="SUPFAM" id="SSF50692">
    <property type="entry name" value="ADC-like"/>
    <property type="match status" value="1"/>
</dbReference>
<evidence type="ECO:0000259" key="7">
    <source>
        <dbReference type="Pfam" id="PF01568"/>
    </source>
</evidence>
<feature type="non-terminal residue" evidence="8">
    <location>
        <position position="1"/>
    </location>
</feature>